<dbReference type="Proteomes" id="UP001221838">
    <property type="component" value="Unassembled WGS sequence"/>
</dbReference>
<keyword evidence="2" id="KW-1185">Reference proteome</keyword>
<dbReference type="RefSeq" id="WP_272143461.1">
    <property type="nucleotide sequence ID" value="NZ_JAQNDM010000002.1"/>
</dbReference>
<dbReference type="EMBL" id="JAQNDM010000002">
    <property type="protein sequence ID" value="MDC0713252.1"/>
    <property type="molecule type" value="Genomic_DNA"/>
</dbReference>
<evidence type="ECO:0000313" key="2">
    <source>
        <dbReference type="Proteomes" id="UP001221838"/>
    </source>
</evidence>
<accession>A0ABT5DLL3</accession>
<sequence>MRVLFRARSLHDLDGKTDVNNVELLHELKFDQTAALYMTAGGFNNMKGLSDLEKDFESESWAASSGEFDLANTFVAKTWQFNFKTPTGKSGTLTFPMSAQLAQFKVDIHDGRPSGGGGPLLYKEWRFKGNVTSGTGIFKSSIIPPTTYFLVFQGRGNDCDNAEDFTHWPH</sequence>
<comment type="caution">
    <text evidence="1">The sequence shown here is derived from an EMBL/GenBank/DDBJ whole genome shotgun (WGS) entry which is preliminary data.</text>
</comment>
<gene>
    <name evidence="1" type="ORF">POL68_32620</name>
</gene>
<protein>
    <submittedName>
        <fullName evidence="1">Uncharacterized protein</fullName>
    </submittedName>
</protein>
<name>A0ABT5DLL3_9BACT</name>
<organism evidence="1 2">
    <name type="scientific">Stigmatella ashevillensis</name>
    <dbReference type="NCBI Taxonomy" id="2995309"/>
    <lineage>
        <taxon>Bacteria</taxon>
        <taxon>Pseudomonadati</taxon>
        <taxon>Myxococcota</taxon>
        <taxon>Myxococcia</taxon>
        <taxon>Myxococcales</taxon>
        <taxon>Cystobacterineae</taxon>
        <taxon>Archangiaceae</taxon>
        <taxon>Stigmatella</taxon>
    </lineage>
</organism>
<proteinExistence type="predicted"/>
<evidence type="ECO:0000313" key="1">
    <source>
        <dbReference type="EMBL" id="MDC0713252.1"/>
    </source>
</evidence>
<reference evidence="1 2" key="1">
    <citation type="submission" date="2022-11" db="EMBL/GenBank/DDBJ databases">
        <title>Minimal conservation of predation-associated metabolite biosynthetic gene clusters underscores biosynthetic potential of Myxococcota including descriptions for ten novel species: Archangium lansinium sp. nov., Myxococcus landrumus sp. nov., Nannocystis bai.</title>
        <authorList>
            <person name="Ahearne A."/>
            <person name="Stevens C."/>
            <person name="Dowd S."/>
        </authorList>
    </citation>
    <scope>NUCLEOTIDE SEQUENCE [LARGE SCALE GENOMIC DNA]</scope>
    <source>
        <strain evidence="1 2">NCWAL01</strain>
    </source>
</reference>